<evidence type="ECO:0000313" key="1">
    <source>
        <dbReference type="EMBL" id="KKM06893.1"/>
    </source>
</evidence>
<comment type="caution">
    <text evidence="1">The sequence shown here is derived from an EMBL/GenBank/DDBJ whole genome shotgun (WGS) entry which is preliminary data.</text>
</comment>
<proteinExistence type="predicted"/>
<dbReference type="EMBL" id="LAZR01015892">
    <property type="protein sequence ID" value="KKM06893.1"/>
    <property type="molecule type" value="Genomic_DNA"/>
</dbReference>
<name>A0A0F9K6V1_9ZZZZ</name>
<organism evidence="1">
    <name type="scientific">marine sediment metagenome</name>
    <dbReference type="NCBI Taxonomy" id="412755"/>
    <lineage>
        <taxon>unclassified sequences</taxon>
        <taxon>metagenomes</taxon>
        <taxon>ecological metagenomes</taxon>
    </lineage>
</organism>
<dbReference type="AlphaFoldDB" id="A0A0F9K6V1"/>
<sequence>MKLLVQLEVELEVEEEILEDNNEPMTDKEIANSISVSIPSGSWLSCMEEAIEINDSRVLEFSRILSKTS</sequence>
<reference evidence="1" key="1">
    <citation type="journal article" date="2015" name="Nature">
        <title>Complex archaea that bridge the gap between prokaryotes and eukaryotes.</title>
        <authorList>
            <person name="Spang A."/>
            <person name="Saw J.H."/>
            <person name="Jorgensen S.L."/>
            <person name="Zaremba-Niedzwiedzka K."/>
            <person name="Martijn J."/>
            <person name="Lind A.E."/>
            <person name="van Eijk R."/>
            <person name="Schleper C."/>
            <person name="Guy L."/>
            <person name="Ettema T.J."/>
        </authorList>
    </citation>
    <scope>NUCLEOTIDE SEQUENCE</scope>
</reference>
<gene>
    <name evidence="1" type="ORF">LCGC14_1739370</name>
</gene>
<protein>
    <submittedName>
        <fullName evidence="1">Uncharacterized protein</fullName>
    </submittedName>
</protein>
<accession>A0A0F9K6V1</accession>